<dbReference type="PATRIC" id="fig|157838.3.peg.3905"/>
<evidence type="ECO:0000313" key="6">
    <source>
        <dbReference type="Proteomes" id="UP000051888"/>
    </source>
</evidence>
<dbReference type="SMART" id="SM00347">
    <property type="entry name" value="HTH_MARR"/>
    <property type="match status" value="1"/>
</dbReference>
<dbReference type="GO" id="GO:0003700">
    <property type="term" value="F:DNA-binding transcription factor activity"/>
    <property type="evidence" value="ECO:0007669"/>
    <property type="project" value="InterPro"/>
</dbReference>
<keyword evidence="1" id="KW-0805">Transcription regulation</keyword>
<proteinExistence type="predicted"/>
<organism evidence="5 6">
    <name type="scientific">Heyndrickxia shackletonii</name>
    <dbReference type="NCBI Taxonomy" id="157838"/>
    <lineage>
        <taxon>Bacteria</taxon>
        <taxon>Bacillati</taxon>
        <taxon>Bacillota</taxon>
        <taxon>Bacilli</taxon>
        <taxon>Bacillales</taxon>
        <taxon>Bacillaceae</taxon>
        <taxon>Heyndrickxia</taxon>
    </lineage>
</organism>
<dbReference type="Proteomes" id="UP000051888">
    <property type="component" value="Unassembled WGS sequence"/>
</dbReference>
<gene>
    <name evidence="5" type="ORF">AN964_17620</name>
</gene>
<dbReference type="PROSITE" id="PS50995">
    <property type="entry name" value="HTH_MARR_2"/>
    <property type="match status" value="1"/>
</dbReference>
<evidence type="ECO:0000256" key="2">
    <source>
        <dbReference type="ARBA" id="ARBA00023125"/>
    </source>
</evidence>
<dbReference type="Gene3D" id="1.10.10.10">
    <property type="entry name" value="Winged helix-like DNA-binding domain superfamily/Winged helix DNA-binding domain"/>
    <property type="match status" value="1"/>
</dbReference>
<keyword evidence="3" id="KW-0804">Transcription</keyword>
<dbReference type="PRINTS" id="PR00598">
    <property type="entry name" value="HTHMARR"/>
</dbReference>
<dbReference type="InterPro" id="IPR036388">
    <property type="entry name" value="WH-like_DNA-bd_sf"/>
</dbReference>
<evidence type="ECO:0000256" key="1">
    <source>
        <dbReference type="ARBA" id="ARBA00023015"/>
    </source>
</evidence>
<dbReference type="STRING" id="157838.AN964_17620"/>
<dbReference type="SUPFAM" id="SSF46785">
    <property type="entry name" value="Winged helix' DNA-binding domain"/>
    <property type="match status" value="1"/>
</dbReference>
<accession>A0A0Q3WZQ1</accession>
<name>A0A0Q3WZQ1_9BACI</name>
<dbReference type="AlphaFoldDB" id="A0A0Q3WZQ1"/>
<dbReference type="PANTHER" id="PTHR42756">
    <property type="entry name" value="TRANSCRIPTIONAL REGULATOR, MARR"/>
    <property type="match status" value="1"/>
</dbReference>
<keyword evidence="6" id="KW-1185">Reference proteome</keyword>
<dbReference type="GO" id="GO:0003677">
    <property type="term" value="F:DNA binding"/>
    <property type="evidence" value="ECO:0007669"/>
    <property type="project" value="UniProtKB-KW"/>
</dbReference>
<evidence type="ECO:0000259" key="4">
    <source>
        <dbReference type="PROSITE" id="PS50995"/>
    </source>
</evidence>
<feature type="domain" description="HTH marR-type" evidence="4">
    <location>
        <begin position="1"/>
        <end position="132"/>
    </location>
</feature>
<protein>
    <submittedName>
        <fullName evidence="5">MarR family transcriptional regulator</fullName>
    </submittedName>
</protein>
<dbReference type="InterPro" id="IPR036390">
    <property type="entry name" value="WH_DNA-bd_sf"/>
</dbReference>
<keyword evidence="2" id="KW-0238">DNA-binding</keyword>
<evidence type="ECO:0000256" key="3">
    <source>
        <dbReference type="ARBA" id="ARBA00023163"/>
    </source>
</evidence>
<reference evidence="5 6" key="1">
    <citation type="submission" date="2015-09" db="EMBL/GenBank/DDBJ databases">
        <title>Genome sequencing project for genomic taxonomy and phylogenomics of Bacillus-like bacteria.</title>
        <authorList>
            <person name="Liu B."/>
            <person name="Wang J."/>
            <person name="Zhu Y."/>
            <person name="Liu G."/>
            <person name="Chen Q."/>
            <person name="Chen Z."/>
            <person name="Lan J."/>
            <person name="Che J."/>
            <person name="Ge C."/>
            <person name="Shi H."/>
            <person name="Pan Z."/>
            <person name="Liu X."/>
        </authorList>
    </citation>
    <scope>NUCLEOTIDE SEQUENCE [LARGE SCALE GENOMIC DNA]</scope>
    <source>
        <strain evidence="5 6">LMG 18435</strain>
    </source>
</reference>
<dbReference type="InterPro" id="IPR000835">
    <property type="entry name" value="HTH_MarR-typ"/>
</dbReference>
<dbReference type="EMBL" id="LJJC01000004">
    <property type="protein sequence ID" value="KQL55147.1"/>
    <property type="molecule type" value="Genomic_DNA"/>
</dbReference>
<evidence type="ECO:0000313" key="5">
    <source>
        <dbReference type="EMBL" id="KQL55147.1"/>
    </source>
</evidence>
<dbReference type="OrthoDB" id="1853358at2"/>
<comment type="caution">
    <text evidence="5">The sequence shown here is derived from an EMBL/GenBank/DDBJ whole genome shotgun (WGS) entry which is preliminary data.</text>
</comment>
<dbReference type="Pfam" id="PF01047">
    <property type="entry name" value="MarR"/>
    <property type="match status" value="1"/>
</dbReference>
<sequence>MRRSFQTITRSFGVLNKICCSVDGVDVSAIQSHILYEIDTNDQPSMQQIADLLGIDIATFSRQIQTLVKMELVEKIPSKEDKRASNLILTEKGEKVAREIDKQVNAFLEDIFSSMTDFERETVQGAVKLLANVMTKSPLCCGSKKGIW</sequence>
<dbReference type="PANTHER" id="PTHR42756:SF1">
    <property type="entry name" value="TRANSCRIPTIONAL REPRESSOR OF EMRAB OPERON"/>
    <property type="match status" value="1"/>
</dbReference>
<dbReference type="RefSeq" id="WP_055740943.1">
    <property type="nucleotide sequence ID" value="NZ_JAAIWL010000005.1"/>
</dbReference>